<keyword evidence="2" id="KW-0805">Transcription regulation</keyword>
<dbReference type="GO" id="GO:0000976">
    <property type="term" value="F:transcription cis-regulatory region binding"/>
    <property type="evidence" value="ECO:0007669"/>
    <property type="project" value="TreeGrafter"/>
</dbReference>
<keyword evidence="4" id="KW-0804">Transcription</keyword>
<protein>
    <submittedName>
        <fullName evidence="7">TetR family transcriptional regulator</fullName>
    </submittedName>
</protein>
<dbReference type="AlphaFoldDB" id="A0A291RN11"/>
<evidence type="ECO:0000256" key="4">
    <source>
        <dbReference type="ARBA" id="ARBA00023163"/>
    </source>
</evidence>
<dbReference type="PROSITE" id="PS50977">
    <property type="entry name" value="HTH_TETR_2"/>
    <property type="match status" value="1"/>
</dbReference>
<feature type="domain" description="HTH tetR-type" evidence="6">
    <location>
        <begin position="11"/>
        <end position="71"/>
    </location>
</feature>
<dbReference type="PANTHER" id="PTHR30055">
    <property type="entry name" value="HTH-TYPE TRANSCRIPTIONAL REGULATOR RUTR"/>
    <property type="match status" value="1"/>
</dbReference>
<dbReference type="InterPro" id="IPR009057">
    <property type="entry name" value="Homeodomain-like_sf"/>
</dbReference>
<dbReference type="SUPFAM" id="SSF46689">
    <property type="entry name" value="Homeodomain-like"/>
    <property type="match status" value="1"/>
</dbReference>
<evidence type="ECO:0000256" key="3">
    <source>
        <dbReference type="ARBA" id="ARBA00023125"/>
    </source>
</evidence>
<dbReference type="Proteomes" id="UP000221961">
    <property type="component" value="Chromosome"/>
</dbReference>
<evidence type="ECO:0000259" key="6">
    <source>
        <dbReference type="PROSITE" id="PS50977"/>
    </source>
</evidence>
<feature type="DNA-binding region" description="H-T-H motif" evidence="5">
    <location>
        <begin position="34"/>
        <end position="53"/>
    </location>
</feature>
<accession>A0A291RN11</accession>
<dbReference type="EMBL" id="CP023778">
    <property type="protein sequence ID" value="ATL68688.1"/>
    <property type="molecule type" value="Genomic_DNA"/>
</dbReference>
<evidence type="ECO:0000313" key="7">
    <source>
        <dbReference type="EMBL" id="ATL68688.1"/>
    </source>
</evidence>
<reference evidence="7 8" key="1">
    <citation type="submission" date="2017-10" db="EMBL/GenBank/DDBJ databases">
        <title>Comparative genomics between pathogenic Norcardia.</title>
        <authorList>
            <person name="Zeng L."/>
        </authorList>
    </citation>
    <scope>NUCLEOTIDE SEQUENCE [LARGE SCALE GENOMIC DNA]</scope>
    <source>
        <strain evidence="7 8">NC_YFY_NT001</strain>
    </source>
</reference>
<dbReference type="InterPro" id="IPR039538">
    <property type="entry name" value="BetI_C"/>
</dbReference>
<dbReference type="InterPro" id="IPR023772">
    <property type="entry name" value="DNA-bd_HTH_TetR-type_CS"/>
</dbReference>
<dbReference type="InterPro" id="IPR050109">
    <property type="entry name" value="HTH-type_TetR-like_transc_reg"/>
</dbReference>
<keyword evidence="3 5" id="KW-0238">DNA-binding</keyword>
<dbReference type="PANTHER" id="PTHR30055:SF234">
    <property type="entry name" value="HTH-TYPE TRANSCRIPTIONAL REGULATOR BETI"/>
    <property type="match status" value="1"/>
</dbReference>
<evidence type="ECO:0000313" key="8">
    <source>
        <dbReference type="Proteomes" id="UP000221961"/>
    </source>
</evidence>
<dbReference type="Gene3D" id="1.10.357.10">
    <property type="entry name" value="Tetracycline Repressor, domain 2"/>
    <property type="match status" value="1"/>
</dbReference>
<dbReference type="GeneID" id="88360291"/>
<dbReference type="PROSITE" id="PS01081">
    <property type="entry name" value="HTH_TETR_1"/>
    <property type="match status" value="1"/>
</dbReference>
<evidence type="ECO:0000256" key="2">
    <source>
        <dbReference type="ARBA" id="ARBA00023015"/>
    </source>
</evidence>
<dbReference type="RefSeq" id="WP_098695754.1">
    <property type="nucleotide sequence ID" value="NZ_CP023778.1"/>
</dbReference>
<dbReference type="Pfam" id="PF13977">
    <property type="entry name" value="TetR_C_6"/>
    <property type="match status" value="1"/>
</dbReference>
<evidence type="ECO:0000256" key="1">
    <source>
        <dbReference type="ARBA" id="ARBA00022491"/>
    </source>
</evidence>
<sequence length="196" mass="21998">MARTVDEKRHQQRRLQIIDAALTRFAADGFDGTTTAAICRTAGIGSGTFFHYFPTKSDVLLAILELDSRETAEFFDAQTGSENAAEVLMRYIDHEADNLCDPRAPGFIRAVGAALHHDQIAIAVTAHQQQTLDNLTTWVRRARRQGTIRTDLSAPRTARWLMALIDGFASQLAESPPFDVHRERPILRDTAHRFLR</sequence>
<dbReference type="SUPFAM" id="SSF48498">
    <property type="entry name" value="Tetracyclin repressor-like, C-terminal domain"/>
    <property type="match status" value="1"/>
</dbReference>
<gene>
    <name evidence="7" type="ORF">CRH09_23375</name>
</gene>
<dbReference type="PRINTS" id="PR00455">
    <property type="entry name" value="HTHTETR"/>
</dbReference>
<dbReference type="KEGG" id="ntp:CRH09_23375"/>
<dbReference type="InterPro" id="IPR036271">
    <property type="entry name" value="Tet_transcr_reg_TetR-rel_C_sf"/>
</dbReference>
<proteinExistence type="predicted"/>
<evidence type="ECO:0000256" key="5">
    <source>
        <dbReference type="PROSITE-ProRule" id="PRU00335"/>
    </source>
</evidence>
<dbReference type="GO" id="GO:0003700">
    <property type="term" value="F:DNA-binding transcription factor activity"/>
    <property type="evidence" value="ECO:0007669"/>
    <property type="project" value="TreeGrafter"/>
</dbReference>
<name>A0A291RN11_9NOCA</name>
<dbReference type="Pfam" id="PF00440">
    <property type="entry name" value="TetR_N"/>
    <property type="match status" value="1"/>
</dbReference>
<dbReference type="InterPro" id="IPR001647">
    <property type="entry name" value="HTH_TetR"/>
</dbReference>
<keyword evidence="1" id="KW-0678">Repressor</keyword>
<organism evidence="7 8">
    <name type="scientific">Nocardia terpenica</name>
    <dbReference type="NCBI Taxonomy" id="455432"/>
    <lineage>
        <taxon>Bacteria</taxon>
        <taxon>Bacillati</taxon>
        <taxon>Actinomycetota</taxon>
        <taxon>Actinomycetes</taxon>
        <taxon>Mycobacteriales</taxon>
        <taxon>Nocardiaceae</taxon>
        <taxon>Nocardia</taxon>
    </lineage>
</organism>